<comment type="caution">
    <text evidence="1">The sequence shown here is derived from an EMBL/GenBank/DDBJ whole genome shotgun (WGS) entry which is preliminary data.</text>
</comment>
<protein>
    <submittedName>
        <fullName evidence="1">Uncharacterized protein</fullName>
    </submittedName>
</protein>
<feature type="non-terminal residue" evidence="1">
    <location>
        <position position="1"/>
    </location>
</feature>
<evidence type="ECO:0000313" key="2">
    <source>
        <dbReference type="Proteomes" id="UP001328107"/>
    </source>
</evidence>
<accession>A0AAN4Z7S2</accession>
<name>A0AAN4Z7S2_9BILA</name>
<evidence type="ECO:0000313" key="1">
    <source>
        <dbReference type="EMBL" id="GMR36022.1"/>
    </source>
</evidence>
<feature type="non-terminal residue" evidence="1">
    <location>
        <position position="64"/>
    </location>
</feature>
<keyword evidence="2" id="KW-1185">Reference proteome</keyword>
<dbReference type="EMBL" id="BTRK01000002">
    <property type="protein sequence ID" value="GMR36022.1"/>
    <property type="molecule type" value="Genomic_DNA"/>
</dbReference>
<dbReference type="Proteomes" id="UP001328107">
    <property type="component" value="Unassembled WGS sequence"/>
</dbReference>
<sequence>GAPVRGGEEAWARSHAEDDRKVHMRDNECELPIVRVCLRQLELHCTTQPFNDLWMKGDVIQSLS</sequence>
<proteinExistence type="predicted"/>
<gene>
    <name evidence="1" type="ORF">PMAYCL1PPCAC_06217</name>
</gene>
<reference evidence="2" key="1">
    <citation type="submission" date="2022-10" db="EMBL/GenBank/DDBJ databases">
        <title>Genome assembly of Pristionchus species.</title>
        <authorList>
            <person name="Yoshida K."/>
            <person name="Sommer R.J."/>
        </authorList>
    </citation>
    <scope>NUCLEOTIDE SEQUENCE [LARGE SCALE GENOMIC DNA]</scope>
    <source>
        <strain evidence="2">RS5460</strain>
    </source>
</reference>
<organism evidence="1 2">
    <name type="scientific">Pristionchus mayeri</name>
    <dbReference type="NCBI Taxonomy" id="1317129"/>
    <lineage>
        <taxon>Eukaryota</taxon>
        <taxon>Metazoa</taxon>
        <taxon>Ecdysozoa</taxon>
        <taxon>Nematoda</taxon>
        <taxon>Chromadorea</taxon>
        <taxon>Rhabditida</taxon>
        <taxon>Rhabditina</taxon>
        <taxon>Diplogasteromorpha</taxon>
        <taxon>Diplogasteroidea</taxon>
        <taxon>Neodiplogasteridae</taxon>
        <taxon>Pristionchus</taxon>
    </lineage>
</organism>
<dbReference type="AlphaFoldDB" id="A0AAN4Z7S2"/>